<accession>A0A5B0QW35</accession>
<evidence type="ECO:0000313" key="1">
    <source>
        <dbReference type="EMBL" id="KAA1117507.1"/>
    </source>
</evidence>
<organism evidence="1 2">
    <name type="scientific">Puccinia graminis f. sp. tritici</name>
    <dbReference type="NCBI Taxonomy" id="56615"/>
    <lineage>
        <taxon>Eukaryota</taxon>
        <taxon>Fungi</taxon>
        <taxon>Dikarya</taxon>
        <taxon>Basidiomycota</taxon>
        <taxon>Pucciniomycotina</taxon>
        <taxon>Pucciniomycetes</taxon>
        <taxon>Pucciniales</taxon>
        <taxon>Pucciniaceae</taxon>
        <taxon>Puccinia</taxon>
    </lineage>
</organism>
<sequence>MDGLETRTLELAEDKAHGNQNLELAEDEVHANLMWDYIEGVQDLWNNSNHSPYEYKRCRALRSDHSLPPAVYDIESLTFRLSNKHSSPLLRCLSSTAPSPLNTIENSLPNPPSSPFLLFALSLFLVSLFTPCSISTSPISHSIDIPSTATTSHSTDSIS</sequence>
<evidence type="ECO:0000313" key="2">
    <source>
        <dbReference type="Proteomes" id="UP000324748"/>
    </source>
</evidence>
<dbReference type="EMBL" id="VSWC01000002">
    <property type="protein sequence ID" value="KAA1117507.1"/>
    <property type="molecule type" value="Genomic_DNA"/>
</dbReference>
<reference evidence="1 2" key="1">
    <citation type="submission" date="2019-05" db="EMBL/GenBank/DDBJ databases">
        <title>Emergence of the Ug99 lineage of the wheat stem rust pathogen through somatic hybridization.</title>
        <authorList>
            <person name="Li F."/>
            <person name="Upadhyaya N.M."/>
            <person name="Sperschneider J."/>
            <person name="Matny O."/>
            <person name="Nguyen-Phuc H."/>
            <person name="Mago R."/>
            <person name="Raley C."/>
            <person name="Miller M.E."/>
            <person name="Silverstein K.A.T."/>
            <person name="Henningsen E."/>
            <person name="Hirsch C.D."/>
            <person name="Visser B."/>
            <person name="Pretorius Z.A."/>
            <person name="Steffenson B.J."/>
            <person name="Schwessinger B."/>
            <person name="Dodds P.N."/>
            <person name="Figueroa M."/>
        </authorList>
    </citation>
    <scope>NUCLEOTIDE SEQUENCE [LARGE SCALE GENOMIC DNA]</scope>
    <source>
        <strain evidence="1">21-0</strain>
    </source>
</reference>
<protein>
    <submittedName>
        <fullName evidence="1">Uncharacterized protein</fullName>
    </submittedName>
</protein>
<gene>
    <name evidence="1" type="ORF">PGT21_009971</name>
</gene>
<dbReference type="Proteomes" id="UP000324748">
    <property type="component" value="Unassembled WGS sequence"/>
</dbReference>
<proteinExistence type="predicted"/>
<keyword evidence="2" id="KW-1185">Reference proteome</keyword>
<comment type="caution">
    <text evidence="1">The sequence shown here is derived from an EMBL/GenBank/DDBJ whole genome shotgun (WGS) entry which is preliminary data.</text>
</comment>
<name>A0A5B0QW35_PUCGR</name>
<dbReference type="AlphaFoldDB" id="A0A5B0QW35"/>